<feature type="transmembrane region" description="Helical" evidence="8">
    <location>
        <begin position="96"/>
        <end position="116"/>
    </location>
</feature>
<gene>
    <name evidence="10" type="primary">ydcV_5</name>
    <name evidence="10" type="ORF">NCTC13160_04267</name>
</gene>
<protein>
    <submittedName>
        <fullName evidence="10">Inner membrane ABC transporter permease protein ydcV</fullName>
    </submittedName>
</protein>
<evidence type="ECO:0000313" key="11">
    <source>
        <dbReference type="Proteomes" id="UP000254573"/>
    </source>
</evidence>
<evidence type="ECO:0000256" key="8">
    <source>
        <dbReference type="RuleBase" id="RU363032"/>
    </source>
</evidence>
<sequence length="271" mass="29339">MKALKCFAVVMAILIGAPLLVVIPMSFSASESFQFPPPAWSTHYYAAFFADPTWTGPAINSLLIGLGTAALTLALVIPASFALVRYEFRGRAFGSLLILLPLTVPNIVVALGYFYYFGTLRLTQTYLGVILAHTCLSTPIAYLILSASLRGYDRTLERAAANCGATPLQAFWLVTFPVLRPGFLAAGMFAFIHSFDEAIVSLFISGRDVSTLPRKMFDSLRTQADPVISVVSTLLLALVVIGSLTPMVVRRVKARRQAALQRSAMQAVAVV</sequence>
<dbReference type="CDD" id="cd06261">
    <property type="entry name" value="TM_PBP2"/>
    <property type="match status" value="1"/>
</dbReference>
<evidence type="ECO:0000256" key="2">
    <source>
        <dbReference type="ARBA" id="ARBA00022448"/>
    </source>
</evidence>
<dbReference type="PROSITE" id="PS50928">
    <property type="entry name" value="ABC_TM1"/>
    <property type="match status" value="1"/>
</dbReference>
<dbReference type="GO" id="GO:0005886">
    <property type="term" value="C:plasma membrane"/>
    <property type="evidence" value="ECO:0007669"/>
    <property type="project" value="UniProtKB-SubCell"/>
</dbReference>
<feature type="domain" description="ABC transmembrane type-1" evidence="9">
    <location>
        <begin position="58"/>
        <end position="246"/>
    </location>
</feature>
<keyword evidence="6 8" id="KW-1133">Transmembrane helix</keyword>
<comment type="subcellular location">
    <subcellularLocation>
        <location evidence="1">Cell inner membrane</location>
        <topology evidence="1">Multi-pass membrane protein</topology>
    </subcellularLocation>
    <subcellularLocation>
        <location evidence="8">Cell membrane</location>
        <topology evidence="8">Multi-pass membrane protein</topology>
    </subcellularLocation>
</comment>
<dbReference type="OrthoDB" id="9815533at2"/>
<evidence type="ECO:0000256" key="6">
    <source>
        <dbReference type="ARBA" id="ARBA00022989"/>
    </source>
</evidence>
<dbReference type="InterPro" id="IPR000515">
    <property type="entry name" value="MetI-like"/>
</dbReference>
<dbReference type="AlphaFoldDB" id="A0A378YWC2"/>
<evidence type="ECO:0000256" key="5">
    <source>
        <dbReference type="ARBA" id="ARBA00022692"/>
    </source>
</evidence>
<evidence type="ECO:0000259" key="9">
    <source>
        <dbReference type="PROSITE" id="PS50928"/>
    </source>
</evidence>
<feature type="transmembrane region" description="Helical" evidence="8">
    <location>
        <begin position="128"/>
        <end position="149"/>
    </location>
</feature>
<feature type="transmembrane region" description="Helical" evidence="8">
    <location>
        <begin position="62"/>
        <end position="84"/>
    </location>
</feature>
<dbReference type="Proteomes" id="UP000254573">
    <property type="component" value="Unassembled WGS sequence"/>
</dbReference>
<comment type="similarity">
    <text evidence="8">Belongs to the binding-protein-dependent transport system permease family.</text>
</comment>
<dbReference type="InterPro" id="IPR035906">
    <property type="entry name" value="MetI-like_sf"/>
</dbReference>
<dbReference type="EMBL" id="UGSG01000001">
    <property type="protein sequence ID" value="SUA81404.1"/>
    <property type="molecule type" value="Genomic_DNA"/>
</dbReference>
<feature type="transmembrane region" description="Helical" evidence="8">
    <location>
        <begin position="170"/>
        <end position="192"/>
    </location>
</feature>
<evidence type="ECO:0000256" key="1">
    <source>
        <dbReference type="ARBA" id="ARBA00004429"/>
    </source>
</evidence>
<keyword evidence="4" id="KW-0997">Cell inner membrane</keyword>
<accession>A0A378YWC2</accession>
<proteinExistence type="inferred from homology"/>
<dbReference type="GO" id="GO:0055085">
    <property type="term" value="P:transmembrane transport"/>
    <property type="evidence" value="ECO:0007669"/>
    <property type="project" value="InterPro"/>
</dbReference>
<feature type="transmembrane region" description="Helical" evidence="8">
    <location>
        <begin position="7"/>
        <end position="27"/>
    </location>
</feature>
<keyword evidence="7 8" id="KW-0472">Membrane</keyword>
<keyword evidence="3" id="KW-1003">Cell membrane</keyword>
<dbReference type="KEGG" id="ppno:DA70_09165"/>
<organism evidence="10 11">
    <name type="scientific">Pandoraea pnomenusa</name>
    <dbReference type="NCBI Taxonomy" id="93220"/>
    <lineage>
        <taxon>Bacteria</taxon>
        <taxon>Pseudomonadati</taxon>
        <taxon>Pseudomonadota</taxon>
        <taxon>Betaproteobacteria</taxon>
        <taxon>Burkholderiales</taxon>
        <taxon>Burkholderiaceae</taxon>
        <taxon>Pandoraea</taxon>
    </lineage>
</organism>
<keyword evidence="5 8" id="KW-0812">Transmembrane</keyword>
<dbReference type="PANTHER" id="PTHR43357">
    <property type="entry name" value="INNER MEMBRANE ABC TRANSPORTER PERMEASE PROTEIN YDCV"/>
    <property type="match status" value="1"/>
</dbReference>
<dbReference type="KEGG" id="ppnm:LV28_21640"/>
<dbReference type="Pfam" id="PF00528">
    <property type="entry name" value="BPD_transp_1"/>
    <property type="match status" value="1"/>
</dbReference>
<evidence type="ECO:0000256" key="3">
    <source>
        <dbReference type="ARBA" id="ARBA00022475"/>
    </source>
</evidence>
<evidence type="ECO:0000256" key="4">
    <source>
        <dbReference type="ARBA" id="ARBA00022519"/>
    </source>
</evidence>
<evidence type="ECO:0000256" key="7">
    <source>
        <dbReference type="ARBA" id="ARBA00023136"/>
    </source>
</evidence>
<keyword evidence="2 8" id="KW-0813">Transport</keyword>
<evidence type="ECO:0000313" key="10">
    <source>
        <dbReference type="EMBL" id="SUA81404.1"/>
    </source>
</evidence>
<name>A0A378YWC2_9BURK</name>
<reference evidence="10 11" key="1">
    <citation type="submission" date="2018-06" db="EMBL/GenBank/DDBJ databases">
        <authorList>
            <consortium name="Pathogen Informatics"/>
            <person name="Doyle S."/>
        </authorList>
    </citation>
    <scope>NUCLEOTIDE SEQUENCE [LARGE SCALE GENOMIC DNA]</scope>
    <source>
        <strain evidence="10 11">NCTC13160</strain>
    </source>
</reference>
<dbReference type="Gene3D" id="1.10.3720.10">
    <property type="entry name" value="MetI-like"/>
    <property type="match status" value="1"/>
</dbReference>
<dbReference type="SUPFAM" id="SSF161098">
    <property type="entry name" value="MetI-like"/>
    <property type="match status" value="1"/>
</dbReference>
<dbReference type="RefSeq" id="WP_025249524.1">
    <property type="nucleotide sequence ID" value="NZ_CP007506.3"/>
</dbReference>
<feature type="transmembrane region" description="Helical" evidence="8">
    <location>
        <begin position="227"/>
        <end position="249"/>
    </location>
</feature>
<dbReference type="PANTHER" id="PTHR43357:SF4">
    <property type="entry name" value="INNER MEMBRANE ABC TRANSPORTER PERMEASE PROTEIN YDCV"/>
    <property type="match status" value="1"/>
</dbReference>